<evidence type="ECO:0000256" key="1">
    <source>
        <dbReference type="ARBA" id="ARBA00004191"/>
    </source>
</evidence>
<keyword evidence="11" id="KW-0732">Signal</keyword>
<dbReference type="PANTHER" id="PTHR31375">
    <property type="match status" value="1"/>
</dbReference>
<reference evidence="13" key="2">
    <citation type="submission" date="2025-08" db="UniProtKB">
        <authorList>
            <consortium name="RefSeq"/>
        </authorList>
    </citation>
    <scope>IDENTIFICATION</scope>
    <source>
        <tissue evidence="13">Leaf</tissue>
    </source>
</reference>
<evidence type="ECO:0000256" key="11">
    <source>
        <dbReference type="SAM" id="SignalP"/>
    </source>
</evidence>
<name>A0A9R0JDX6_SPIOL</name>
<sequence length="421" mass="44613">MNKLHLPLLISLFYMFVSIARSQVFDITTFGAKPDGDATQSLVSAWKEACAAANPAKIVVPKGTYSLLAVKFMGPCKAPITFEISGNFNAPPELAKFKNEDTWVKFENIVGLTVTGVSGGGSFDGQGQQAWKQNNCADTGSCDSLPYNFRFNVITNGEIAGIKSLNSKLYHMALLDCKNVTFNDLTIEAPKDSLNTDGIHIGRSKGVTVTNANIGTGDDCISMGDGAVDVHIEGVKCGPGHGISIGSMGRYPNEEPSKSITVKNCTFTDTENAARIKSWMNSYAASASDIHFEDITVNNVLNPIIINQEYCPYDQCKGKTPSKVKVSDVSFKNIKGTATSKETVKLWCSSGSPCDKVELADINLTFDGGPAVSECRNVKPITSGKQYPDPCGASGAAPGASPSTTNAAPVSSQAAPHASPK</sequence>
<dbReference type="InterPro" id="IPR012334">
    <property type="entry name" value="Pectin_lyas_fold"/>
</dbReference>
<dbReference type="InterPro" id="IPR000743">
    <property type="entry name" value="Glyco_hydro_28"/>
</dbReference>
<feature type="chain" id="PRO_5040107486" evidence="11">
    <location>
        <begin position="23"/>
        <end position="421"/>
    </location>
</feature>
<keyword evidence="12" id="KW-1185">Reference proteome</keyword>
<dbReference type="GO" id="GO:0071555">
    <property type="term" value="P:cell wall organization"/>
    <property type="evidence" value="ECO:0007669"/>
    <property type="project" value="UniProtKB-KW"/>
</dbReference>
<comment type="subcellular location">
    <subcellularLocation>
        <location evidence="1">Secreted</location>
        <location evidence="1">Cell wall</location>
    </subcellularLocation>
</comment>
<accession>A0A9R0JDX6</accession>
<evidence type="ECO:0000256" key="8">
    <source>
        <dbReference type="PROSITE-ProRule" id="PRU10052"/>
    </source>
</evidence>
<feature type="active site" evidence="8">
    <location>
        <position position="241"/>
    </location>
</feature>
<feature type="signal peptide" evidence="11">
    <location>
        <begin position="1"/>
        <end position="22"/>
    </location>
</feature>
<evidence type="ECO:0000256" key="3">
    <source>
        <dbReference type="ARBA" id="ARBA00022512"/>
    </source>
</evidence>
<dbReference type="Gene3D" id="2.160.20.10">
    <property type="entry name" value="Single-stranded right-handed beta-helix, Pectin lyase-like"/>
    <property type="match status" value="1"/>
</dbReference>
<dbReference type="GeneID" id="110804933"/>
<dbReference type="SUPFAM" id="SSF51126">
    <property type="entry name" value="Pectin lyase-like"/>
    <property type="match status" value="1"/>
</dbReference>
<dbReference type="FunFam" id="2.160.20.10:FF:000004">
    <property type="entry name" value="Pectin lyase-like superfamily protein"/>
    <property type="match status" value="1"/>
</dbReference>
<feature type="compositionally biased region" description="Polar residues" evidence="10">
    <location>
        <begin position="404"/>
        <end position="414"/>
    </location>
</feature>
<reference evidence="12" key="1">
    <citation type="journal article" date="2021" name="Nat. Commun.">
        <title>Genomic analyses provide insights into spinach domestication and the genetic basis of agronomic traits.</title>
        <authorList>
            <person name="Cai X."/>
            <person name="Sun X."/>
            <person name="Xu C."/>
            <person name="Sun H."/>
            <person name="Wang X."/>
            <person name="Ge C."/>
            <person name="Zhang Z."/>
            <person name="Wang Q."/>
            <person name="Fei Z."/>
            <person name="Jiao C."/>
            <person name="Wang Q."/>
        </authorList>
    </citation>
    <scope>NUCLEOTIDE SEQUENCE [LARGE SCALE GENOMIC DNA]</scope>
    <source>
        <strain evidence="12">cv. Varoflay</strain>
    </source>
</reference>
<evidence type="ECO:0000256" key="5">
    <source>
        <dbReference type="ARBA" id="ARBA00022801"/>
    </source>
</evidence>
<evidence type="ECO:0000256" key="9">
    <source>
        <dbReference type="RuleBase" id="RU361169"/>
    </source>
</evidence>
<dbReference type="GO" id="GO:0005975">
    <property type="term" value="P:carbohydrate metabolic process"/>
    <property type="evidence" value="ECO:0007669"/>
    <property type="project" value="InterPro"/>
</dbReference>
<dbReference type="AlphaFoldDB" id="A0A9R0JDX6"/>
<gene>
    <name evidence="13" type="primary">LOC110804933</name>
</gene>
<dbReference type="Pfam" id="PF00295">
    <property type="entry name" value="Glyco_hydro_28"/>
    <property type="match status" value="1"/>
</dbReference>
<dbReference type="Proteomes" id="UP000813463">
    <property type="component" value="Chromosome 2"/>
</dbReference>
<evidence type="ECO:0000256" key="4">
    <source>
        <dbReference type="ARBA" id="ARBA00022525"/>
    </source>
</evidence>
<protein>
    <submittedName>
        <fullName evidence="13">Probable galacturan 1,4-alpha-galacturonidase SALK6</fullName>
    </submittedName>
</protein>
<dbReference type="InterPro" id="IPR006626">
    <property type="entry name" value="PbH1"/>
</dbReference>
<dbReference type="RefSeq" id="XP_021866248.1">
    <property type="nucleotide sequence ID" value="XM_022010556.2"/>
</dbReference>
<dbReference type="KEGG" id="soe:110804933"/>
<dbReference type="GO" id="GO:0004650">
    <property type="term" value="F:polygalacturonase activity"/>
    <property type="evidence" value="ECO:0007669"/>
    <property type="project" value="InterPro"/>
</dbReference>
<comment type="similarity">
    <text evidence="2 9">Belongs to the glycosyl hydrolase 28 family.</text>
</comment>
<proteinExistence type="inferred from homology"/>
<evidence type="ECO:0000256" key="6">
    <source>
        <dbReference type="ARBA" id="ARBA00023295"/>
    </source>
</evidence>
<dbReference type="OrthoDB" id="187139at2759"/>
<keyword evidence="7" id="KW-0961">Cell wall biogenesis/degradation</keyword>
<evidence type="ECO:0000256" key="7">
    <source>
        <dbReference type="ARBA" id="ARBA00023316"/>
    </source>
</evidence>
<keyword evidence="5 9" id="KW-0378">Hydrolase</keyword>
<evidence type="ECO:0000313" key="13">
    <source>
        <dbReference type="RefSeq" id="XP_021866248.1"/>
    </source>
</evidence>
<keyword evidence="6 9" id="KW-0326">Glycosidase</keyword>
<evidence type="ECO:0000313" key="12">
    <source>
        <dbReference type="Proteomes" id="UP000813463"/>
    </source>
</evidence>
<keyword evidence="3" id="KW-0134">Cell wall</keyword>
<feature type="region of interest" description="Disordered" evidence="10">
    <location>
        <begin position="382"/>
        <end position="421"/>
    </location>
</feature>
<dbReference type="SMART" id="SM00710">
    <property type="entry name" value="PbH1"/>
    <property type="match status" value="5"/>
</dbReference>
<organism evidence="12 13">
    <name type="scientific">Spinacia oleracea</name>
    <name type="common">Spinach</name>
    <dbReference type="NCBI Taxonomy" id="3562"/>
    <lineage>
        <taxon>Eukaryota</taxon>
        <taxon>Viridiplantae</taxon>
        <taxon>Streptophyta</taxon>
        <taxon>Embryophyta</taxon>
        <taxon>Tracheophyta</taxon>
        <taxon>Spermatophyta</taxon>
        <taxon>Magnoliopsida</taxon>
        <taxon>eudicotyledons</taxon>
        <taxon>Gunneridae</taxon>
        <taxon>Pentapetalae</taxon>
        <taxon>Caryophyllales</taxon>
        <taxon>Chenopodiaceae</taxon>
        <taxon>Chenopodioideae</taxon>
        <taxon>Anserineae</taxon>
        <taxon>Spinacia</taxon>
    </lineage>
</organism>
<dbReference type="InterPro" id="IPR011050">
    <property type="entry name" value="Pectin_lyase_fold/virulence"/>
</dbReference>
<evidence type="ECO:0000256" key="2">
    <source>
        <dbReference type="ARBA" id="ARBA00008834"/>
    </source>
</evidence>
<feature type="compositionally biased region" description="Low complexity" evidence="10">
    <location>
        <begin position="390"/>
        <end position="403"/>
    </location>
</feature>
<keyword evidence="4" id="KW-0964">Secreted</keyword>
<evidence type="ECO:0000256" key="10">
    <source>
        <dbReference type="SAM" id="MobiDB-lite"/>
    </source>
</evidence>
<dbReference type="PROSITE" id="PS00502">
    <property type="entry name" value="POLYGALACTURONASE"/>
    <property type="match status" value="1"/>
</dbReference>